<sequence length="209" mass="24219">MHQEGEEDEEEENHDEEDARQLQETILKESKVSKGREEKRQRLLQEMSLEDHRRLTAGLLERQPGLIFDLLMEHQQRHGAPHICRGTGYLGVPVATADMPYGTGARKCCGQDPAHCVSLMPHFTQYCLDEGYLRIHRQYREDLTAFGNVREPGDDNREYRHAAYRHFIFWQHGSLGQGNRRVIPSCCVCRIREKFPDPQGQYTGYIPGI</sequence>
<gene>
    <name evidence="3" type="ORF">AALO_G00058980</name>
</gene>
<dbReference type="PANTHER" id="PTHR36981:SF3">
    <property type="entry name" value="UBIQUITIN-LIKE PROTEASE FAMILY PROFILE DOMAIN-CONTAINING PROTEIN"/>
    <property type="match status" value="1"/>
</dbReference>
<dbReference type="Pfam" id="PF20478">
    <property type="entry name" value="P2RX7_C"/>
    <property type="match status" value="1"/>
</dbReference>
<dbReference type="EMBL" id="JADWDJ010000004">
    <property type="protein sequence ID" value="KAG5282707.1"/>
    <property type="molecule type" value="Genomic_DNA"/>
</dbReference>
<feature type="domain" description="P2X purinoreceptor 7 intracellular" evidence="2">
    <location>
        <begin position="106"/>
        <end position="205"/>
    </location>
</feature>
<feature type="compositionally biased region" description="Acidic residues" evidence="1">
    <location>
        <begin position="1"/>
        <end position="16"/>
    </location>
</feature>
<keyword evidence="4" id="KW-1185">Reference proteome</keyword>
<dbReference type="PANTHER" id="PTHR36981">
    <property type="entry name" value="ZGC:195170"/>
    <property type="match status" value="1"/>
</dbReference>
<evidence type="ECO:0000313" key="4">
    <source>
        <dbReference type="Proteomes" id="UP000823561"/>
    </source>
</evidence>
<feature type="region of interest" description="Disordered" evidence="1">
    <location>
        <begin position="1"/>
        <end position="39"/>
    </location>
</feature>
<feature type="compositionally biased region" description="Basic and acidic residues" evidence="1">
    <location>
        <begin position="17"/>
        <end position="39"/>
    </location>
</feature>
<name>A0AAV6H992_9TELE</name>
<reference evidence="3" key="1">
    <citation type="submission" date="2020-10" db="EMBL/GenBank/DDBJ databases">
        <title>Chromosome-scale genome assembly of the Allis shad, Alosa alosa.</title>
        <authorList>
            <person name="Margot Z."/>
            <person name="Christophe K."/>
            <person name="Cabau C."/>
            <person name="Louis A."/>
            <person name="Berthelot C."/>
            <person name="Parey E."/>
            <person name="Roest Crollius H."/>
            <person name="Montfort J."/>
            <person name="Robinson-Rechavi M."/>
            <person name="Bucao C."/>
            <person name="Bouchez O."/>
            <person name="Gislard M."/>
            <person name="Lluch J."/>
            <person name="Milhes M."/>
            <person name="Lampietro C."/>
            <person name="Lopez Roques C."/>
            <person name="Donnadieu C."/>
            <person name="Braasch I."/>
            <person name="Desvignes T."/>
            <person name="Postlethwait J."/>
            <person name="Bobe J."/>
            <person name="Guiguen Y."/>
        </authorList>
    </citation>
    <scope>NUCLEOTIDE SEQUENCE</scope>
    <source>
        <strain evidence="3">M-15738</strain>
        <tissue evidence="3">Blood</tissue>
    </source>
</reference>
<proteinExistence type="predicted"/>
<dbReference type="AlphaFoldDB" id="A0AAV6H992"/>
<dbReference type="InterPro" id="IPR046815">
    <property type="entry name" value="P2RX7_C"/>
</dbReference>
<organism evidence="3 4">
    <name type="scientific">Alosa alosa</name>
    <name type="common">allis shad</name>
    <dbReference type="NCBI Taxonomy" id="278164"/>
    <lineage>
        <taxon>Eukaryota</taxon>
        <taxon>Metazoa</taxon>
        <taxon>Chordata</taxon>
        <taxon>Craniata</taxon>
        <taxon>Vertebrata</taxon>
        <taxon>Euteleostomi</taxon>
        <taxon>Actinopterygii</taxon>
        <taxon>Neopterygii</taxon>
        <taxon>Teleostei</taxon>
        <taxon>Clupei</taxon>
        <taxon>Clupeiformes</taxon>
        <taxon>Clupeoidei</taxon>
        <taxon>Clupeidae</taxon>
        <taxon>Alosa</taxon>
    </lineage>
</organism>
<accession>A0AAV6H992</accession>
<evidence type="ECO:0000313" key="3">
    <source>
        <dbReference type="EMBL" id="KAG5282707.1"/>
    </source>
</evidence>
<dbReference type="Proteomes" id="UP000823561">
    <property type="component" value="Chromosome 4"/>
</dbReference>
<comment type="caution">
    <text evidence="3">The sequence shown here is derived from an EMBL/GenBank/DDBJ whole genome shotgun (WGS) entry which is preliminary data.</text>
</comment>
<evidence type="ECO:0000256" key="1">
    <source>
        <dbReference type="SAM" id="MobiDB-lite"/>
    </source>
</evidence>
<evidence type="ECO:0000259" key="2">
    <source>
        <dbReference type="Pfam" id="PF20478"/>
    </source>
</evidence>
<protein>
    <recommendedName>
        <fullName evidence="2">P2X purinoreceptor 7 intracellular domain-containing protein</fullName>
    </recommendedName>
</protein>